<feature type="transmembrane region" description="Helical" evidence="1">
    <location>
        <begin position="7"/>
        <end position="25"/>
    </location>
</feature>
<keyword evidence="1" id="KW-0812">Transmembrane</keyword>
<keyword evidence="1" id="KW-1133">Transmembrane helix</keyword>
<proteinExistence type="predicted"/>
<protein>
    <submittedName>
        <fullName evidence="2">Uncharacterized protein</fullName>
    </submittedName>
</protein>
<keyword evidence="1" id="KW-0472">Membrane</keyword>
<accession>A0A6C0LT70</accession>
<name>A0A6C0LT70_9ZZZZ</name>
<dbReference type="EMBL" id="MN740541">
    <property type="protein sequence ID" value="QHU32754.1"/>
    <property type="molecule type" value="Genomic_DNA"/>
</dbReference>
<dbReference type="AlphaFoldDB" id="A0A6C0LT70"/>
<sequence length="42" mass="4852">MENSLEIGIIITVILYSIIIIYTAFRSHCVDENDTHDEIDKL</sequence>
<organism evidence="2">
    <name type="scientific">viral metagenome</name>
    <dbReference type="NCBI Taxonomy" id="1070528"/>
    <lineage>
        <taxon>unclassified sequences</taxon>
        <taxon>metagenomes</taxon>
        <taxon>organismal metagenomes</taxon>
    </lineage>
</organism>
<reference evidence="2" key="1">
    <citation type="journal article" date="2020" name="Nature">
        <title>Giant virus diversity and host interactions through global metagenomics.</title>
        <authorList>
            <person name="Schulz F."/>
            <person name="Roux S."/>
            <person name="Paez-Espino D."/>
            <person name="Jungbluth S."/>
            <person name="Walsh D.A."/>
            <person name="Denef V.J."/>
            <person name="McMahon K.D."/>
            <person name="Konstantinidis K.T."/>
            <person name="Eloe-Fadrosh E.A."/>
            <person name="Kyrpides N.C."/>
            <person name="Woyke T."/>
        </authorList>
    </citation>
    <scope>NUCLEOTIDE SEQUENCE</scope>
    <source>
        <strain evidence="2">GVMAG-M-3300027969-2</strain>
    </source>
</reference>
<evidence type="ECO:0000256" key="1">
    <source>
        <dbReference type="SAM" id="Phobius"/>
    </source>
</evidence>
<evidence type="ECO:0000313" key="2">
    <source>
        <dbReference type="EMBL" id="QHU32754.1"/>
    </source>
</evidence>